<comment type="caution">
    <text evidence="2">The sequence shown here is derived from an EMBL/GenBank/DDBJ whole genome shotgun (WGS) entry which is preliminary data.</text>
</comment>
<evidence type="ECO:0000256" key="1">
    <source>
        <dbReference type="SAM" id="SignalP"/>
    </source>
</evidence>
<name>A0A8K0MGH6_9ROSA</name>
<evidence type="ECO:0000313" key="2">
    <source>
        <dbReference type="EMBL" id="KAF3444890.1"/>
    </source>
</evidence>
<sequence>MMVILLLLTSHSGAAAAHGTNSSMEGNGTTTIDIILVSDQYAELELQHMMESETGRILQGYNPVTPKTSDSKMRFSCPKPYPVCIGLQTNSHNGEHCDIHKRNCHQAMQ</sequence>
<keyword evidence="3" id="KW-1185">Reference proteome</keyword>
<accession>A0A8K0MGH6</accession>
<protein>
    <submittedName>
        <fullName evidence="2">Uncharacterized protein</fullName>
    </submittedName>
</protein>
<proteinExistence type="predicted"/>
<organism evidence="2 3">
    <name type="scientific">Rhamnella rubrinervis</name>
    <dbReference type="NCBI Taxonomy" id="2594499"/>
    <lineage>
        <taxon>Eukaryota</taxon>
        <taxon>Viridiplantae</taxon>
        <taxon>Streptophyta</taxon>
        <taxon>Embryophyta</taxon>
        <taxon>Tracheophyta</taxon>
        <taxon>Spermatophyta</taxon>
        <taxon>Magnoliopsida</taxon>
        <taxon>eudicotyledons</taxon>
        <taxon>Gunneridae</taxon>
        <taxon>Pentapetalae</taxon>
        <taxon>rosids</taxon>
        <taxon>fabids</taxon>
        <taxon>Rosales</taxon>
        <taxon>Rhamnaceae</taxon>
        <taxon>rhamnoid group</taxon>
        <taxon>Rhamneae</taxon>
        <taxon>Rhamnella</taxon>
    </lineage>
</organism>
<evidence type="ECO:0000313" key="3">
    <source>
        <dbReference type="Proteomes" id="UP000796880"/>
    </source>
</evidence>
<gene>
    <name evidence="2" type="ORF">FNV43_RR14583</name>
</gene>
<feature type="signal peptide" evidence="1">
    <location>
        <begin position="1"/>
        <end position="16"/>
    </location>
</feature>
<keyword evidence="1" id="KW-0732">Signal</keyword>
<feature type="chain" id="PRO_5035422449" evidence="1">
    <location>
        <begin position="17"/>
        <end position="109"/>
    </location>
</feature>
<dbReference type="AlphaFoldDB" id="A0A8K0MGH6"/>
<reference evidence="2" key="1">
    <citation type="submission" date="2020-03" db="EMBL/GenBank/DDBJ databases">
        <title>A high-quality chromosome-level genome assembly of a woody plant with both climbing and erect habits, Rhamnella rubrinervis.</title>
        <authorList>
            <person name="Lu Z."/>
            <person name="Yang Y."/>
            <person name="Zhu X."/>
            <person name="Sun Y."/>
        </authorList>
    </citation>
    <scope>NUCLEOTIDE SEQUENCE</scope>
    <source>
        <strain evidence="2">BYM</strain>
        <tissue evidence="2">Leaf</tissue>
    </source>
</reference>
<dbReference type="EMBL" id="VOIH02000006">
    <property type="protein sequence ID" value="KAF3444890.1"/>
    <property type="molecule type" value="Genomic_DNA"/>
</dbReference>
<dbReference type="Proteomes" id="UP000796880">
    <property type="component" value="Unassembled WGS sequence"/>
</dbReference>